<dbReference type="PANTHER" id="PTHR30469:SF33">
    <property type="entry name" value="SLR1207 PROTEIN"/>
    <property type="match status" value="1"/>
</dbReference>
<dbReference type="Gene3D" id="2.40.420.20">
    <property type="match status" value="1"/>
</dbReference>
<dbReference type="GO" id="GO:0015562">
    <property type="term" value="F:efflux transmembrane transporter activity"/>
    <property type="evidence" value="ECO:0007669"/>
    <property type="project" value="TreeGrafter"/>
</dbReference>
<dbReference type="Pfam" id="PF25876">
    <property type="entry name" value="HH_MFP_RND"/>
    <property type="match status" value="1"/>
</dbReference>
<dbReference type="EMBL" id="VOHS01000030">
    <property type="protein sequence ID" value="TWV97347.1"/>
    <property type="molecule type" value="Genomic_DNA"/>
</dbReference>
<organism evidence="7 8">
    <name type="scientific">Chitinophaga pinensis</name>
    <dbReference type="NCBI Taxonomy" id="79329"/>
    <lineage>
        <taxon>Bacteria</taxon>
        <taxon>Pseudomonadati</taxon>
        <taxon>Bacteroidota</taxon>
        <taxon>Chitinophagia</taxon>
        <taxon>Chitinophagales</taxon>
        <taxon>Chitinophagaceae</taxon>
        <taxon>Chitinophaga</taxon>
    </lineage>
</organism>
<keyword evidence="3" id="KW-1133">Transmembrane helix</keyword>
<dbReference type="OrthoDB" id="9809068at2"/>
<feature type="domain" description="Multidrug resistance protein MdtA-like alpha-helical hairpin" evidence="4">
    <location>
        <begin position="99"/>
        <end position="166"/>
    </location>
</feature>
<evidence type="ECO:0000313" key="7">
    <source>
        <dbReference type="EMBL" id="TWV97347.1"/>
    </source>
</evidence>
<sequence>MKRKIVITIIVLLAVFAVWYFFFRKKENQVVISTQKPRYGHISTSVTATGTVQPVDTVAVGTQVSGIIKYIYTDFNQPVKKGQLLAELDKVLLQAEVDRNRGALANAQSQLIYQQAQYKRQDQLYKVGAISRADYDNATYLNKAAQASVESAAASLRTAERNLFFTEIYSPIDGVVLNRSVSVGQTVAASFNTPTLFVLAKDITKMQVQASVDEADIGNVRDSQRVSFTVDAYLDEEFAGKVQEIRLRPSVSANVVTYTTMISASNESMKLKPGMTATVTIYTSEKDNVMLIPSKALMFKPDSALSGNFKVITVAPAASERRKSATPVTGGNRDTVRRNMPGMENKTEAASNYVWVRQGDTLLQKKVVIGLNDNTRAEVISGLSPDEDVITGMQELSGKKAQREVADKPVLSCLKEEDDEQKDTGNTAYQTGVPDGNRGRSCA</sequence>
<dbReference type="PANTHER" id="PTHR30469">
    <property type="entry name" value="MULTIDRUG RESISTANCE PROTEIN MDTA"/>
    <property type="match status" value="1"/>
</dbReference>
<evidence type="ECO:0000259" key="6">
    <source>
        <dbReference type="Pfam" id="PF25990"/>
    </source>
</evidence>
<dbReference type="Gene3D" id="2.40.50.100">
    <property type="match status" value="1"/>
</dbReference>
<dbReference type="Gene3D" id="1.10.287.470">
    <property type="entry name" value="Helix hairpin bin"/>
    <property type="match status" value="1"/>
</dbReference>
<evidence type="ECO:0000259" key="4">
    <source>
        <dbReference type="Pfam" id="PF25876"/>
    </source>
</evidence>
<feature type="domain" description="YknX-like beta-barrel" evidence="6">
    <location>
        <begin position="206"/>
        <end position="281"/>
    </location>
</feature>
<dbReference type="InterPro" id="IPR058624">
    <property type="entry name" value="MdtA-like_HH"/>
</dbReference>
<dbReference type="AlphaFoldDB" id="A0A5C6LRL1"/>
<evidence type="ECO:0000313" key="8">
    <source>
        <dbReference type="Proteomes" id="UP000318815"/>
    </source>
</evidence>
<dbReference type="InterPro" id="IPR058636">
    <property type="entry name" value="Beta-barrel_YknX"/>
</dbReference>
<gene>
    <name evidence="7" type="ORF">FEF09_22045</name>
</gene>
<dbReference type="SUPFAM" id="SSF111369">
    <property type="entry name" value="HlyD-like secretion proteins"/>
    <property type="match status" value="1"/>
</dbReference>
<keyword evidence="3" id="KW-0472">Membrane</keyword>
<evidence type="ECO:0000256" key="2">
    <source>
        <dbReference type="SAM" id="MobiDB-lite"/>
    </source>
</evidence>
<feature type="region of interest" description="Disordered" evidence="2">
    <location>
        <begin position="400"/>
        <end position="443"/>
    </location>
</feature>
<dbReference type="RefSeq" id="WP_146307110.1">
    <property type="nucleotide sequence ID" value="NZ_VOHS01000030.1"/>
</dbReference>
<comment type="caution">
    <text evidence="7">The sequence shown here is derived from an EMBL/GenBank/DDBJ whole genome shotgun (WGS) entry which is preliminary data.</text>
</comment>
<accession>A0A5C6LRL1</accession>
<dbReference type="Pfam" id="PF25990">
    <property type="entry name" value="Beta-barrel_YknX"/>
    <property type="match status" value="1"/>
</dbReference>
<evidence type="ECO:0000256" key="3">
    <source>
        <dbReference type="SAM" id="Phobius"/>
    </source>
</evidence>
<dbReference type="Pfam" id="PF25917">
    <property type="entry name" value="BSH_RND"/>
    <property type="match status" value="1"/>
</dbReference>
<dbReference type="GO" id="GO:1990281">
    <property type="term" value="C:efflux pump complex"/>
    <property type="evidence" value="ECO:0007669"/>
    <property type="project" value="TreeGrafter"/>
</dbReference>
<dbReference type="InterPro" id="IPR058625">
    <property type="entry name" value="MdtA-like_BSH"/>
</dbReference>
<evidence type="ECO:0000256" key="1">
    <source>
        <dbReference type="ARBA" id="ARBA00009477"/>
    </source>
</evidence>
<keyword evidence="8" id="KW-1185">Reference proteome</keyword>
<feature type="domain" description="Multidrug resistance protein MdtA-like barrel-sandwich hybrid" evidence="5">
    <location>
        <begin position="57"/>
        <end position="196"/>
    </location>
</feature>
<dbReference type="Proteomes" id="UP000318815">
    <property type="component" value="Unassembled WGS sequence"/>
</dbReference>
<keyword evidence="3" id="KW-0812">Transmembrane</keyword>
<comment type="similarity">
    <text evidence="1">Belongs to the membrane fusion protein (MFP) (TC 8.A.1) family.</text>
</comment>
<dbReference type="NCBIfam" id="TIGR01730">
    <property type="entry name" value="RND_mfp"/>
    <property type="match status" value="1"/>
</dbReference>
<dbReference type="Gene3D" id="2.40.30.170">
    <property type="match status" value="1"/>
</dbReference>
<reference evidence="7 8" key="1">
    <citation type="submission" date="2019-08" db="EMBL/GenBank/DDBJ databases">
        <title>Whole genome sequencing of chitin degrading bacteria Chitinophaga pinensis YS16.</title>
        <authorList>
            <person name="Singh R.P."/>
            <person name="Manchanda G."/>
            <person name="Maurya I.K."/>
            <person name="Joshi N.K."/>
            <person name="Srivastava A.K."/>
        </authorList>
    </citation>
    <scope>NUCLEOTIDE SEQUENCE [LARGE SCALE GENOMIC DNA]</scope>
    <source>
        <strain evidence="7 8">YS-16</strain>
    </source>
</reference>
<protein>
    <submittedName>
        <fullName evidence="7">Efflux RND transporter periplasmic adaptor subunit</fullName>
    </submittedName>
</protein>
<feature type="transmembrane region" description="Helical" evidence="3">
    <location>
        <begin position="5"/>
        <end position="23"/>
    </location>
</feature>
<dbReference type="InterPro" id="IPR006143">
    <property type="entry name" value="RND_pump_MFP"/>
</dbReference>
<name>A0A5C6LRL1_9BACT</name>
<proteinExistence type="inferred from homology"/>
<evidence type="ECO:0000259" key="5">
    <source>
        <dbReference type="Pfam" id="PF25917"/>
    </source>
</evidence>